<dbReference type="SUPFAM" id="SSF53756">
    <property type="entry name" value="UDP-Glycosyltransferase/glycogen phosphorylase"/>
    <property type="match status" value="1"/>
</dbReference>
<dbReference type="PANTHER" id="PTHR45947:SF3">
    <property type="entry name" value="SULFOQUINOVOSYL TRANSFERASE SQD2"/>
    <property type="match status" value="1"/>
</dbReference>
<dbReference type="Pfam" id="PF13692">
    <property type="entry name" value="Glyco_trans_1_4"/>
    <property type="match status" value="1"/>
</dbReference>
<gene>
    <name evidence="1" type="ORF">BK658_26145</name>
</gene>
<dbReference type="AlphaFoldDB" id="A0A423GJJ5"/>
<dbReference type="RefSeq" id="WP_123584979.1">
    <property type="nucleotide sequence ID" value="NZ_MOBI01000031.1"/>
</dbReference>
<dbReference type="PANTHER" id="PTHR45947">
    <property type="entry name" value="SULFOQUINOVOSYL TRANSFERASE SQD2"/>
    <property type="match status" value="1"/>
</dbReference>
<evidence type="ECO:0000313" key="2">
    <source>
        <dbReference type="Proteomes" id="UP000284684"/>
    </source>
</evidence>
<dbReference type="InterPro" id="IPR050194">
    <property type="entry name" value="Glycosyltransferase_grp1"/>
</dbReference>
<organism evidence="1 2">
    <name type="scientific">Pseudomonas brassicacearum</name>
    <dbReference type="NCBI Taxonomy" id="930166"/>
    <lineage>
        <taxon>Bacteria</taxon>
        <taxon>Pseudomonadati</taxon>
        <taxon>Pseudomonadota</taxon>
        <taxon>Gammaproteobacteria</taxon>
        <taxon>Pseudomonadales</taxon>
        <taxon>Pseudomonadaceae</taxon>
        <taxon>Pseudomonas</taxon>
    </lineage>
</organism>
<accession>A0A423GJJ5</accession>
<dbReference type="GO" id="GO:0016757">
    <property type="term" value="F:glycosyltransferase activity"/>
    <property type="evidence" value="ECO:0007669"/>
    <property type="project" value="TreeGrafter"/>
</dbReference>
<dbReference type="Gene3D" id="3.40.50.2000">
    <property type="entry name" value="Glycogen Phosphorylase B"/>
    <property type="match status" value="2"/>
</dbReference>
<dbReference type="Proteomes" id="UP000284684">
    <property type="component" value="Unassembled WGS sequence"/>
</dbReference>
<name>A0A423GJJ5_9PSED</name>
<evidence type="ECO:0000313" key="1">
    <source>
        <dbReference type="EMBL" id="ROM90406.1"/>
    </source>
</evidence>
<protein>
    <recommendedName>
        <fullName evidence="3">Glycosyl transferase family 1 domain-containing protein</fullName>
    </recommendedName>
</protein>
<dbReference type="EMBL" id="MOBI01000031">
    <property type="protein sequence ID" value="ROM90406.1"/>
    <property type="molecule type" value="Genomic_DNA"/>
</dbReference>
<reference evidence="1 2" key="1">
    <citation type="submission" date="2016-10" db="EMBL/GenBank/DDBJ databases">
        <title>Comparative genome analysis of multiple Pseudomonas spp. focuses on biocontrol and plant growth promoting traits.</title>
        <authorList>
            <person name="Tao X.-Y."/>
            <person name="Taylor C.G."/>
        </authorList>
    </citation>
    <scope>NUCLEOTIDE SEQUENCE [LARGE SCALE GENOMIC DNA]</scope>
    <source>
        <strain evidence="1 2">37D10</strain>
    </source>
</reference>
<sequence>MSKRIVLLGFYVGDRYFEKYSAGDAFPQVAAYKLEGRFLDALRFAGGVVNTVASIAVSTYPNNKKVYFPSDMYVGVEGGRCNVTPLINLPLFKVISRMLGSLFGLLRLRRVGLDVVCVYAAHTPNLLAAYILRKLHGIPFFVYIPDLPSYMDMGMNRSFFMRLLKRLDARIIDFLISASSGVFVTSQYMVKDSAKWSDKAYLVLEGISSSAALAVSSDVSLGAHKQFIFYAGGLNKAYGIVELVEGFIKAGVDYELWLCGRGELESYLSEVSARHPSVKYLGFLSVSEVERIQASASCLILSRSPEQLYTRYSFPSKLLEYMVSGVPVLTTRLGGIPDEYYEFLNVIEDSSSDGISAALTAFCAADQQFLLKKAACGKIWVSENKSSFAVGRKIVDFMEEHN</sequence>
<comment type="caution">
    <text evidence="1">The sequence shown here is derived from an EMBL/GenBank/DDBJ whole genome shotgun (WGS) entry which is preliminary data.</text>
</comment>
<evidence type="ECO:0008006" key="3">
    <source>
        <dbReference type="Google" id="ProtNLM"/>
    </source>
</evidence>
<proteinExistence type="predicted"/>